<organism evidence="2 3">
    <name type="scientific">Pseudofrankia asymbiotica</name>
    <dbReference type="NCBI Taxonomy" id="1834516"/>
    <lineage>
        <taxon>Bacteria</taxon>
        <taxon>Bacillati</taxon>
        <taxon>Actinomycetota</taxon>
        <taxon>Actinomycetes</taxon>
        <taxon>Frankiales</taxon>
        <taxon>Frankiaceae</taxon>
        <taxon>Pseudofrankia</taxon>
    </lineage>
</organism>
<protein>
    <submittedName>
        <fullName evidence="2">Uncharacterized protein</fullName>
    </submittedName>
</protein>
<dbReference type="STRING" id="1834516.BL253_13020"/>
<proteinExistence type="predicted"/>
<evidence type="ECO:0000313" key="3">
    <source>
        <dbReference type="Proteomes" id="UP000188929"/>
    </source>
</evidence>
<feature type="region of interest" description="Disordered" evidence="1">
    <location>
        <begin position="54"/>
        <end position="77"/>
    </location>
</feature>
<reference evidence="3" key="1">
    <citation type="submission" date="2016-10" db="EMBL/GenBank/DDBJ databases">
        <title>Frankia sp. NRRL B-16386 Genome sequencing.</title>
        <authorList>
            <person name="Ghodhbane-Gtari F."/>
            <person name="Swanson E."/>
            <person name="Gueddou A."/>
            <person name="Hezbri K."/>
            <person name="Ktari K."/>
            <person name="Nouioui I."/>
            <person name="Morris K."/>
            <person name="Simpson S."/>
            <person name="Abebe-Akele F."/>
            <person name="Thomas K."/>
            <person name="Gtari M."/>
            <person name="Tisa L.S."/>
        </authorList>
    </citation>
    <scope>NUCLEOTIDE SEQUENCE [LARGE SCALE GENOMIC DNA]</scope>
    <source>
        <strain evidence="3">NRRL B-16386</strain>
    </source>
</reference>
<gene>
    <name evidence="2" type="ORF">BL253_13020</name>
</gene>
<accession>A0A1V2IBR4</accession>
<comment type="caution">
    <text evidence="2">The sequence shown here is derived from an EMBL/GenBank/DDBJ whole genome shotgun (WGS) entry which is preliminary data.</text>
</comment>
<evidence type="ECO:0000313" key="2">
    <source>
        <dbReference type="EMBL" id="ONH30642.1"/>
    </source>
</evidence>
<sequence>MRSESPTDGMARAHSAQSASAWKSRTVRGGGEHLKGLPNVDIVILDVTGGTVFAPRQSRSPPRGGIGVCERWRTTPG</sequence>
<dbReference type="Proteomes" id="UP000188929">
    <property type="component" value="Unassembled WGS sequence"/>
</dbReference>
<feature type="region of interest" description="Disordered" evidence="1">
    <location>
        <begin position="1"/>
        <end position="33"/>
    </location>
</feature>
<name>A0A1V2IBR4_9ACTN</name>
<keyword evidence="3" id="KW-1185">Reference proteome</keyword>
<evidence type="ECO:0000256" key="1">
    <source>
        <dbReference type="SAM" id="MobiDB-lite"/>
    </source>
</evidence>
<dbReference type="AlphaFoldDB" id="A0A1V2IBR4"/>
<dbReference type="EMBL" id="MOMC01000024">
    <property type="protein sequence ID" value="ONH30642.1"/>
    <property type="molecule type" value="Genomic_DNA"/>
</dbReference>